<feature type="coiled-coil region" evidence="1">
    <location>
        <begin position="142"/>
        <end position="169"/>
    </location>
</feature>
<dbReference type="EMBL" id="CABPRJ010001470">
    <property type="protein sequence ID" value="VVC38361.1"/>
    <property type="molecule type" value="Genomic_DNA"/>
</dbReference>
<evidence type="ECO:0000313" key="2">
    <source>
        <dbReference type="EMBL" id="VVC38361.1"/>
    </source>
</evidence>
<dbReference type="OrthoDB" id="431588at2759"/>
<protein>
    <submittedName>
        <fullName evidence="2">Uncharacterized protein</fullName>
    </submittedName>
</protein>
<evidence type="ECO:0000256" key="1">
    <source>
        <dbReference type="SAM" id="Coils"/>
    </source>
</evidence>
<sequence>MSNSTSDSSYSMFLTSFRNQSDKSGNVADPCLLRPLSDREEEIRMVQSLPIRIVPNHNVSEVVSRAIKRCEERVSRQIELIENEFISINNKTENQILKASRALDAALNVIDKTLSDIRDRNPDDFFDFDLLRQSTMMVDQLLDKRNQNIDDFMEELRYLEKKRTALIENCYKQHMLNIKKLSNDSFERLYEKYLKNYNTIKLGNFRTYEELRFKLTQLSGSLRQDFALRAHNVKLKIKKNIGESFKNKFINAADNILSDKISIIQTKPLHLINDLNELFNIVIRELGKQINCTIILESSALLKAHLKNLDEMMANAMPLDHDEMLEDIQLLLMKTVGDFNKTIMDSGEHLSPGEFIAFNNEIFTEAISLQQEKIKTVLKVQLFLSDVKDAIKVIDTVLSSATEIYCGHLKRLMDARNTVLVGLEAKFKINDSNLEVFQKNFDVKLESMIQASNETDVRQLEKKCYKALKYINAKIISNQESEIEVVSNYMNLIVSEFSIVKSEVKRVLDLFPGNLNSIPDFQKSIHNETWAEPIESTIAYFKTVMINCQNALHKTMSRLIADLTSSDLLDNEFIWTTYIRNSIDERFNVAMELFENLTIKGCDEIANNRINEIEEHGHLLERHINDSQNISDNLKEETYKLYDEFFLMKDVIRKSVQQCDINELSIIELTRFIKYQGIQIDSVANEFKHRFESLYENVESKYQAIKDSTAEFITAIKTFSEGGNYGQDEATSFIDTLNVLSSTMFEEQSDLVEFLSHNRYESINKIKESLSKDLKSINIELDKKVLKQKLSVIHKLINVTVNQEILNLDKMLDDLRTQLQVVKITYEKEDFVNLSKCWPEILSKMKNFVDFLLETHLDIKALLKPHIQSSIWNTKSKSSFVLETVTLNSANTFVNGKFKFYDYCKTLVTSPKPIDGSRFLNNIYLVIFQYTMESQQNAADLAVIDSTNSWTNQTLNPAQIYHEIMEGVMRKCRTTVLQTELIWIFKLLEYFDFLNEFRTIELLFKNSVLMAYHNDSVMKLNEAFNEFEQESLMVKETSKTIRERFYFKLKPSHGHPNNSRRLYDLLAEFRSVESECSNTLSDVCARIETVIEQMMETYEQACPTDVLQMATFFINCRANLKTKLDSISITPTAINTHYEFKAISESLATKLTEKEQIELAVNTAKQFLQTEVSAVFWPDNTRLWTENVRDFSALCRDFRDRVQKYDAAEKSRLVDWATSFLRDVEQIKEQYR</sequence>
<keyword evidence="3" id="KW-1185">Reference proteome</keyword>
<keyword evidence="1" id="KW-0175">Coiled coil</keyword>
<reference evidence="2 3" key="1">
    <citation type="submission" date="2019-08" db="EMBL/GenBank/DDBJ databases">
        <authorList>
            <person name="Alioto T."/>
            <person name="Alioto T."/>
            <person name="Gomez Garrido J."/>
        </authorList>
    </citation>
    <scope>NUCLEOTIDE SEQUENCE [LARGE SCALE GENOMIC DNA]</scope>
</reference>
<dbReference type="Proteomes" id="UP000325440">
    <property type="component" value="Unassembled WGS sequence"/>
</dbReference>
<proteinExistence type="predicted"/>
<organism evidence="2 3">
    <name type="scientific">Cinara cedri</name>
    <dbReference type="NCBI Taxonomy" id="506608"/>
    <lineage>
        <taxon>Eukaryota</taxon>
        <taxon>Metazoa</taxon>
        <taxon>Ecdysozoa</taxon>
        <taxon>Arthropoda</taxon>
        <taxon>Hexapoda</taxon>
        <taxon>Insecta</taxon>
        <taxon>Pterygota</taxon>
        <taxon>Neoptera</taxon>
        <taxon>Paraneoptera</taxon>
        <taxon>Hemiptera</taxon>
        <taxon>Sternorrhyncha</taxon>
        <taxon>Aphidomorpha</taxon>
        <taxon>Aphidoidea</taxon>
        <taxon>Aphididae</taxon>
        <taxon>Lachninae</taxon>
        <taxon>Cinara</taxon>
    </lineage>
</organism>
<dbReference type="AlphaFoldDB" id="A0A5E4N452"/>
<gene>
    <name evidence="2" type="ORF">CINCED_3A023370</name>
</gene>
<evidence type="ECO:0000313" key="3">
    <source>
        <dbReference type="Proteomes" id="UP000325440"/>
    </source>
</evidence>
<name>A0A5E4N452_9HEMI</name>
<accession>A0A5E4N452</accession>